<keyword evidence="3" id="KW-0732">Signal</keyword>
<evidence type="ECO:0000313" key="5">
    <source>
        <dbReference type="Proteomes" id="UP000297299"/>
    </source>
</evidence>
<dbReference type="OrthoDB" id="4500971at2759"/>
<evidence type="ECO:0000313" key="4">
    <source>
        <dbReference type="EMBL" id="TEY39878.1"/>
    </source>
</evidence>
<dbReference type="Proteomes" id="UP000297299">
    <property type="component" value="Unassembled WGS sequence"/>
</dbReference>
<dbReference type="STRING" id="38488.A0A4Y8CN74"/>
<evidence type="ECO:0000256" key="3">
    <source>
        <dbReference type="SAM" id="SignalP"/>
    </source>
</evidence>
<dbReference type="SUPFAM" id="SSF101751">
    <property type="entry name" value="Hydrophobin II, HfbII"/>
    <property type="match status" value="1"/>
</dbReference>
<dbReference type="PANTHER" id="PTHR42341:SF1">
    <property type="entry name" value="HYDROPHOBIN"/>
    <property type="match status" value="1"/>
</dbReference>
<keyword evidence="2" id="KW-1015">Disulfide bond</keyword>
<feature type="chain" id="PRO_5021237562" description="Hydrophobin" evidence="3">
    <location>
        <begin position="22"/>
        <end position="98"/>
    </location>
</feature>
<feature type="signal peptide" evidence="3">
    <location>
        <begin position="1"/>
        <end position="21"/>
    </location>
</feature>
<dbReference type="InterPro" id="IPR036686">
    <property type="entry name" value="Class_II_Hydrophobin_sf"/>
</dbReference>
<name>A0A4Y8CN74_9HELO</name>
<evidence type="ECO:0000256" key="2">
    <source>
        <dbReference type="ARBA" id="ARBA00023157"/>
    </source>
</evidence>
<reference evidence="4 5" key="1">
    <citation type="submission" date="2017-11" db="EMBL/GenBank/DDBJ databases">
        <title>Comparative genomics of Botrytis spp.</title>
        <authorList>
            <person name="Valero-Jimenez C.A."/>
            <person name="Tapia P."/>
            <person name="Veloso J."/>
            <person name="Silva-Moreno E."/>
            <person name="Staats M."/>
            <person name="Valdes J.H."/>
            <person name="Van Kan J.A.L."/>
        </authorList>
    </citation>
    <scope>NUCLEOTIDE SEQUENCE [LARGE SCALE GENOMIC DNA]</scope>
    <source>
        <strain evidence="4 5">MUCL2830</strain>
    </source>
</reference>
<evidence type="ECO:0008006" key="6">
    <source>
        <dbReference type="Google" id="ProtNLM"/>
    </source>
</evidence>
<dbReference type="CDD" id="cd23508">
    <property type="entry name" value="hydrophobin_II"/>
    <property type="match status" value="1"/>
</dbReference>
<dbReference type="EMBL" id="PHWZ01000447">
    <property type="protein sequence ID" value="TEY39878.1"/>
    <property type="molecule type" value="Genomic_DNA"/>
</dbReference>
<dbReference type="InterPro" id="IPR010636">
    <property type="entry name" value="Class_II_hydrophobin"/>
</dbReference>
<organism evidence="4 5">
    <name type="scientific">Botryotinia calthae</name>
    <dbReference type="NCBI Taxonomy" id="38488"/>
    <lineage>
        <taxon>Eukaryota</taxon>
        <taxon>Fungi</taxon>
        <taxon>Dikarya</taxon>
        <taxon>Ascomycota</taxon>
        <taxon>Pezizomycotina</taxon>
        <taxon>Leotiomycetes</taxon>
        <taxon>Helotiales</taxon>
        <taxon>Sclerotiniaceae</taxon>
        <taxon>Botryotinia</taxon>
    </lineage>
</organism>
<protein>
    <recommendedName>
        <fullName evidence="6">Hydrophobin</fullName>
    </recommendedName>
</protein>
<sequence>MFFSRISTIVSMTALFASALAMPATLISRQDAICSSGIPQCCDVDVLGVADLDCETPPAAYTDIPSFNEVCAEVGKINMCCDIPILGQGLFCTFPDDS</sequence>
<gene>
    <name evidence="4" type="ORF">BOTCAL_0448g00040</name>
</gene>
<dbReference type="AlphaFoldDB" id="A0A4Y8CN74"/>
<proteinExistence type="inferred from homology"/>
<comment type="similarity">
    <text evidence="1">Belongs to the cerato-ulmin hydrophobin family.</text>
</comment>
<accession>A0A4Y8CN74</accession>
<dbReference type="Pfam" id="PF06766">
    <property type="entry name" value="Hydrophobin_2"/>
    <property type="match status" value="1"/>
</dbReference>
<dbReference type="GO" id="GO:0005576">
    <property type="term" value="C:extracellular region"/>
    <property type="evidence" value="ECO:0007669"/>
    <property type="project" value="InterPro"/>
</dbReference>
<comment type="caution">
    <text evidence="4">The sequence shown here is derived from an EMBL/GenBank/DDBJ whole genome shotgun (WGS) entry which is preliminary data.</text>
</comment>
<dbReference type="Gene3D" id="3.20.120.10">
    <property type="entry name" value="Hydrophobin"/>
    <property type="match status" value="1"/>
</dbReference>
<keyword evidence="5" id="KW-1185">Reference proteome</keyword>
<dbReference type="PANTHER" id="PTHR42341">
    <property type="entry name" value="HYDROPHOBIN"/>
    <property type="match status" value="1"/>
</dbReference>
<evidence type="ECO:0000256" key="1">
    <source>
        <dbReference type="ARBA" id="ARBA00009576"/>
    </source>
</evidence>